<proteinExistence type="predicted"/>
<dbReference type="InterPro" id="IPR000008">
    <property type="entry name" value="C2_dom"/>
</dbReference>
<reference evidence="3" key="1">
    <citation type="submission" date="2020-07" db="EMBL/GenBank/DDBJ databases">
        <title>Multicomponent nature underlies the extraordinary mechanical properties of spider dragline silk.</title>
        <authorList>
            <person name="Kono N."/>
            <person name="Nakamura H."/>
            <person name="Mori M."/>
            <person name="Yoshida Y."/>
            <person name="Ohtoshi R."/>
            <person name="Malay A.D."/>
            <person name="Moran D.A.P."/>
            <person name="Tomita M."/>
            <person name="Numata K."/>
            <person name="Arakawa K."/>
        </authorList>
    </citation>
    <scope>NUCLEOTIDE SEQUENCE</scope>
</reference>
<dbReference type="GO" id="GO:0005886">
    <property type="term" value="C:plasma membrane"/>
    <property type="evidence" value="ECO:0007669"/>
    <property type="project" value="TreeGrafter"/>
</dbReference>
<dbReference type="GO" id="GO:0000149">
    <property type="term" value="F:SNARE binding"/>
    <property type="evidence" value="ECO:0007669"/>
    <property type="project" value="TreeGrafter"/>
</dbReference>
<dbReference type="PANTHER" id="PTHR10024">
    <property type="entry name" value="SYNAPTOTAGMIN"/>
    <property type="match status" value="1"/>
</dbReference>
<dbReference type="GO" id="GO:0001786">
    <property type="term" value="F:phosphatidylserine binding"/>
    <property type="evidence" value="ECO:0007669"/>
    <property type="project" value="TreeGrafter"/>
</dbReference>
<dbReference type="OrthoDB" id="10259057at2759"/>
<dbReference type="SUPFAM" id="SSF49562">
    <property type="entry name" value="C2 domain (Calcium/lipid-binding domain, CaLB)"/>
    <property type="match status" value="1"/>
</dbReference>
<keyword evidence="4" id="KW-1185">Reference proteome</keyword>
<accession>A0A8X6IKF6</accession>
<comment type="caution">
    <text evidence="3">The sequence shown here is derived from an EMBL/GenBank/DDBJ whole genome shotgun (WGS) entry which is preliminary data.</text>
</comment>
<protein>
    <submittedName>
        <fullName evidence="3">Synaptotagmin-15</fullName>
    </submittedName>
</protein>
<dbReference type="EMBL" id="BMAO01028350">
    <property type="protein sequence ID" value="GFR23899.1"/>
    <property type="molecule type" value="Genomic_DNA"/>
</dbReference>
<dbReference type="InterPro" id="IPR035892">
    <property type="entry name" value="C2_domain_sf"/>
</dbReference>
<dbReference type="AlphaFoldDB" id="A0A8X6IKF6"/>
<dbReference type="GO" id="GO:0070382">
    <property type="term" value="C:exocytic vesicle"/>
    <property type="evidence" value="ECO:0007669"/>
    <property type="project" value="TreeGrafter"/>
</dbReference>
<dbReference type="Proteomes" id="UP000887116">
    <property type="component" value="Unassembled WGS sequence"/>
</dbReference>
<dbReference type="GO" id="GO:0017156">
    <property type="term" value="P:calcium-ion regulated exocytosis"/>
    <property type="evidence" value="ECO:0007669"/>
    <property type="project" value="TreeGrafter"/>
</dbReference>
<evidence type="ECO:0000313" key="4">
    <source>
        <dbReference type="Proteomes" id="UP000887116"/>
    </source>
</evidence>
<evidence type="ECO:0000256" key="1">
    <source>
        <dbReference type="SAM" id="MobiDB-lite"/>
    </source>
</evidence>
<organism evidence="3 4">
    <name type="scientific">Trichonephila clavata</name>
    <name type="common">Joro spider</name>
    <name type="synonym">Nephila clavata</name>
    <dbReference type="NCBI Taxonomy" id="2740835"/>
    <lineage>
        <taxon>Eukaryota</taxon>
        <taxon>Metazoa</taxon>
        <taxon>Ecdysozoa</taxon>
        <taxon>Arthropoda</taxon>
        <taxon>Chelicerata</taxon>
        <taxon>Arachnida</taxon>
        <taxon>Araneae</taxon>
        <taxon>Araneomorphae</taxon>
        <taxon>Entelegynae</taxon>
        <taxon>Araneoidea</taxon>
        <taxon>Nephilidae</taxon>
        <taxon>Trichonephila</taxon>
    </lineage>
</organism>
<feature type="compositionally biased region" description="Basic and acidic residues" evidence="1">
    <location>
        <begin position="168"/>
        <end position="220"/>
    </location>
</feature>
<evidence type="ECO:0000313" key="3">
    <source>
        <dbReference type="EMBL" id="GFR23899.1"/>
    </source>
</evidence>
<name>A0A8X6IKF6_TRICU</name>
<gene>
    <name evidence="3" type="primary">SYT15_3</name>
    <name evidence="3" type="ORF">TNCT_359241</name>
</gene>
<dbReference type="Gene3D" id="2.60.40.150">
    <property type="entry name" value="C2 domain"/>
    <property type="match status" value="1"/>
</dbReference>
<feature type="region of interest" description="Disordered" evidence="1">
    <location>
        <begin position="157"/>
        <end position="220"/>
    </location>
</feature>
<feature type="domain" description="C2" evidence="2">
    <location>
        <begin position="13"/>
        <end position="62"/>
    </location>
</feature>
<dbReference type="Pfam" id="PF00168">
    <property type="entry name" value="C2"/>
    <property type="match status" value="1"/>
</dbReference>
<evidence type="ECO:0000259" key="2">
    <source>
        <dbReference type="Pfam" id="PF00168"/>
    </source>
</evidence>
<dbReference type="GO" id="GO:0005509">
    <property type="term" value="F:calcium ion binding"/>
    <property type="evidence" value="ECO:0007669"/>
    <property type="project" value="TreeGrafter"/>
</dbReference>
<dbReference type="PANTHER" id="PTHR10024:SF234">
    <property type="entry name" value="SYNAPTOTAGMIN-15-RELATED"/>
    <property type="match status" value="1"/>
</dbReference>
<dbReference type="GO" id="GO:0030276">
    <property type="term" value="F:clathrin binding"/>
    <property type="evidence" value="ECO:0007669"/>
    <property type="project" value="TreeGrafter"/>
</dbReference>
<sequence length="220" mass="25252">MVKLTNLLSPFILQLPSRSTAERTLKFTVFDNDRGKHHNPIGHVLVPLKEFFESEQHAEVQWRDMEKKEVQVPSDLGEMMISLCYNQNLERLIVTVCESRGLRIPEGFKTLGENSETRLIGENSETRLIGENSETRLIGENSETRLIGENSETRLIGENSETRLIGENSERDSLVKTQKRDSLVKTQKRDSLVKTQERDSLVKTQERDSLVKTQKRDSLV</sequence>
<dbReference type="GO" id="GO:0005544">
    <property type="term" value="F:calcium-dependent phospholipid binding"/>
    <property type="evidence" value="ECO:0007669"/>
    <property type="project" value="TreeGrafter"/>
</dbReference>